<dbReference type="Gene3D" id="3.30.565.10">
    <property type="entry name" value="Histidine kinase-like ATPase, C-terminal domain"/>
    <property type="match status" value="1"/>
</dbReference>
<keyword evidence="5 9" id="KW-0418">Kinase</keyword>
<evidence type="ECO:0000256" key="3">
    <source>
        <dbReference type="ARBA" id="ARBA00022553"/>
    </source>
</evidence>
<evidence type="ECO:0000256" key="4">
    <source>
        <dbReference type="ARBA" id="ARBA00022679"/>
    </source>
</evidence>
<dbReference type="InterPro" id="IPR014265">
    <property type="entry name" value="XrtA/PrsK"/>
</dbReference>
<comment type="catalytic activity">
    <reaction evidence="1">
        <text>ATP + protein L-histidine = ADP + protein N-phospho-L-histidine.</text>
        <dbReference type="EC" id="2.7.13.3"/>
    </reaction>
</comment>
<dbReference type="CDD" id="cd00075">
    <property type="entry name" value="HATPase"/>
    <property type="match status" value="1"/>
</dbReference>
<feature type="transmembrane region" description="Helical" evidence="7">
    <location>
        <begin position="34"/>
        <end position="53"/>
    </location>
</feature>
<evidence type="ECO:0000313" key="9">
    <source>
        <dbReference type="EMBL" id="MBS7812039.1"/>
    </source>
</evidence>
<accession>A0ABS5QEB4</accession>
<dbReference type="SUPFAM" id="SSF55781">
    <property type="entry name" value="GAF domain-like"/>
    <property type="match status" value="1"/>
</dbReference>
<dbReference type="GO" id="GO:0004673">
    <property type="term" value="F:protein histidine kinase activity"/>
    <property type="evidence" value="ECO:0007669"/>
    <property type="project" value="UniProtKB-EC"/>
</dbReference>
<dbReference type="Pfam" id="PF02518">
    <property type="entry name" value="HATPase_c"/>
    <property type="match status" value="1"/>
</dbReference>
<dbReference type="PANTHER" id="PTHR44936">
    <property type="entry name" value="SENSOR PROTEIN CREC"/>
    <property type="match status" value="1"/>
</dbReference>
<proteinExistence type="predicted"/>
<keyword evidence="6" id="KW-0902">Two-component regulatory system</keyword>
<dbReference type="InterPro" id="IPR036890">
    <property type="entry name" value="HATPase_C_sf"/>
</dbReference>
<dbReference type="PANTHER" id="PTHR44936:SF9">
    <property type="entry name" value="SENSOR PROTEIN CREC"/>
    <property type="match status" value="1"/>
</dbReference>
<feature type="transmembrane region" description="Helical" evidence="7">
    <location>
        <begin position="92"/>
        <end position="114"/>
    </location>
</feature>
<evidence type="ECO:0000313" key="10">
    <source>
        <dbReference type="Proteomes" id="UP000766336"/>
    </source>
</evidence>
<evidence type="ECO:0000256" key="6">
    <source>
        <dbReference type="ARBA" id="ARBA00023012"/>
    </source>
</evidence>
<gene>
    <name evidence="9" type="primary">prsK</name>
    <name evidence="9" type="ORF">KHU32_13895</name>
</gene>
<feature type="transmembrane region" description="Helical" evidence="7">
    <location>
        <begin position="59"/>
        <end position="80"/>
    </location>
</feature>
<dbReference type="SUPFAM" id="SSF55874">
    <property type="entry name" value="ATPase domain of HSP90 chaperone/DNA topoisomerase II/histidine kinase"/>
    <property type="match status" value="1"/>
</dbReference>
<name>A0ABS5QEB4_9PROT</name>
<feature type="transmembrane region" description="Helical" evidence="7">
    <location>
        <begin position="155"/>
        <end position="174"/>
    </location>
</feature>
<dbReference type="NCBIfam" id="TIGR02916">
    <property type="entry name" value="PEP_his_kin"/>
    <property type="match status" value="1"/>
</dbReference>
<feature type="transmembrane region" description="Helical" evidence="7">
    <location>
        <begin position="186"/>
        <end position="206"/>
    </location>
</feature>
<dbReference type="RefSeq" id="WP_213670676.1">
    <property type="nucleotide sequence ID" value="NZ_JAHCDA010000002.1"/>
</dbReference>
<evidence type="ECO:0000256" key="1">
    <source>
        <dbReference type="ARBA" id="ARBA00000085"/>
    </source>
</evidence>
<feature type="transmembrane region" description="Helical" evidence="7">
    <location>
        <begin position="126"/>
        <end position="143"/>
    </location>
</feature>
<feature type="domain" description="Histidine kinase" evidence="8">
    <location>
        <begin position="460"/>
        <end position="660"/>
    </location>
</feature>
<dbReference type="EC" id="2.7.13.3" evidence="2"/>
<dbReference type="Proteomes" id="UP000766336">
    <property type="component" value="Unassembled WGS sequence"/>
</dbReference>
<keyword evidence="3" id="KW-0597">Phosphoprotein</keyword>
<reference evidence="9 10" key="1">
    <citation type="submission" date="2021-05" db="EMBL/GenBank/DDBJ databases">
        <title>Roseococcus sp. XZZS9, whole genome shotgun sequencing project.</title>
        <authorList>
            <person name="Zhao G."/>
            <person name="Shen L."/>
        </authorList>
    </citation>
    <scope>NUCLEOTIDE SEQUENCE [LARGE SCALE GENOMIC DNA]</scope>
    <source>
        <strain evidence="9 10">XZZS9</strain>
    </source>
</reference>
<keyword evidence="10" id="KW-1185">Reference proteome</keyword>
<feature type="transmembrane region" description="Helical" evidence="7">
    <location>
        <begin position="227"/>
        <end position="249"/>
    </location>
</feature>
<dbReference type="InterPro" id="IPR050980">
    <property type="entry name" value="2C_sensor_his_kinase"/>
</dbReference>
<evidence type="ECO:0000256" key="2">
    <source>
        <dbReference type="ARBA" id="ARBA00012438"/>
    </source>
</evidence>
<dbReference type="PROSITE" id="PS50109">
    <property type="entry name" value="HIS_KIN"/>
    <property type="match status" value="1"/>
</dbReference>
<dbReference type="SMART" id="SM00387">
    <property type="entry name" value="HATPase_c"/>
    <property type="match status" value="1"/>
</dbReference>
<evidence type="ECO:0000259" key="8">
    <source>
        <dbReference type="PROSITE" id="PS50109"/>
    </source>
</evidence>
<feature type="transmembrane region" description="Helical" evidence="7">
    <location>
        <begin position="6"/>
        <end position="27"/>
    </location>
</feature>
<feature type="transmembrane region" description="Helical" evidence="7">
    <location>
        <begin position="255"/>
        <end position="274"/>
    </location>
</feature>
<keyword evidence="4 9" id="KW-0808">Transferase</keyword>
<keyword evidence="7" id="KW-0472">Membrane</keyword>
<comment type="caution">
    <text evidence="9">The sequence shown here is derived from an EMBL/GenBank/DDBJ whole genome shotgun (WGS) entry which is preliminary data.</text>
</comment>
<dbReference type="InterPro" id="IPR005467">
    <property type="entry name" value="His_kinase_dom"/>
</dbReference>
<evidence type="ECO:0000256" key="7">
    <source>
        <dbReference type="SAM" id="Phobius"/>
    </source>
</evidence>
<organism evidence="9 10">
    <name type="scientific">Roseococcus pinisoli</name>
    <dbReference type="NCBI Taxonomy" id="2835040"/>
    <lineage>
        <taxon>Bacteria</taxon>
        <taxon>Pseudomonadati</taxon>
        <taxon>Pseudomonadota</taxon>
        <taxon>Alphaproteobacteria</taxon>
        <taxon>Acetobacterales</taxon>
        <taxon>Roseomonadaceae</taxon>
        <taxon>Roseococcus</taxon>
    </lineage>
</organism>
<keyword evidence="7" id="KW-1133">Transmembrane helix</keyword>
<dbReference type="InterPro" id="IPR003594">
    <property type="entry name" value="HATPase_dom"/>
</dbReference>
<dbReference type="InterPro" id="IPR004358">
    <property type="entry name" value="Sig_transdc_His_kin-like_C"/>
</dbReference>
<dbReference type="PRINTS" id="PR00344">
    <property type="entry name" value="BCTRLSENSOR"/>
</dbReference>
<sequence length="670" mass="71399">MIATASPILHAGSAAICLAWIVLILVVGRGSTALVLALACLATAAWAAAVALAPSEPLSGTAAVLEVLRSAVWCAVLLWLARRFGNGWSSALMWRFSAAAALLTVLALVALLPGTPSFPTLGSPGLLARLGLALLVLVVAENLWRNAEEGTRWHVVMPCIALGLVSAFDVLLHADAALSRGYSPALLDGRAAVAALAMPLLVVAAARDRRWRRDPPVSRQAVFHGTTFILAGTFLLGVGAAGEVLRHLGADWTRAAQASLLAGGVMVLAVAAGSRSARSWLRARVVDHFFTARFDYRREWLRCIRTLSGHAEDPQRRAVIAIADPVDSPAGLLFLRDPENGRLSWAGAWNMPKVDLSPAADQALLAALGEGERIATEVPVEVAEGIGPLWLAVPLYHHLDGLMGVVLLAPPRAAFALDGEVFDLLRAVGRAVAMFLAERRAAERLRDQRDLQDYARRFAFVAHDVKTVAHQLSMLHANAEHHMDDPEFQADLLTTVGAAAARIATLVARLRNPEAEESLARVAPLDRLRTIARNIGHAVEIRDQGAAECRVPIAAGRFDAALRHLLDNAAEASPPDVPVWVTLRQEEARLVLDITDRGPGMSAEFVRDTLFRPLSSGRAGGNGIGAWQARDLLRGAGGDIDVITAPGRGTTMRVTLPCLPAAELVREVAA</sequence>
<protein>
    <recommendedName>
        <fullName evidence="2">histidine kinase</fullName>
        <ecNumber evidence="2">2.7.13.3</ecNumber>
    </recommendedName>
</protein>
<evidence type="ECO:0000256" key="5">
    <source>
        <dbReference type="ARBA" id="ARBA00022777"/>
    </source>
</evidence>
<keyword evidence="7" id="KW-0812">Transmembrane</keyword>
<dbReference type="EMBL" id="JAHCDA010000002">
    <property type="protein sequence ID" value="MBS7812039.1"/>
    <property type="molecule type" value="Genomic_DNA"/>
</dbReference>